<gene>
    <name evidence="1" type="ORF">L484_003394</name>
</gene>
<sequence>MEYIFFLLPAISDPQFHVGVRIDDVEYSMDCVHFCSAINMRTTRGDVMPGSVLKACPCPDTKTTISGSLGKDQGNFIASWQFSCKL</sequence>
<organism evidence="1 2">
    <name type="scientific">Morus notabilis</name>
    <dbReference type="NCBI Taxonomy" id="981085"/>
    <lineage>
        <taxon>Eukaryota</taxon>
        <taxon>Viridiplantae</taxon>
        <taxon>Streptophyta</taxon>
        <taxon>Embryophyta</taxon>
        <taxon>Tracheophyta</taxon>
        <taxon>Spermatophyta</taxon>
        <taxon>Magnoliopsida</taxon>
        <taxon>eudicotyledons</taxon>
        <taxon>Gunneridae</taxon>
        <taxon>Pentapetalae</taxon>
        <taxon>rosids</taxon>
        <taxon>fabids</taxon>
        <taxon>Rosales</taxon>
        <taxon>Moraceae</taxon>
        <taxon>Moreae</taxon>
        <taxon>Morus</taxon>
    </lineage>
</organism>
<dbReference type="AlphaFoldDB" id="W9SI35"/>
<keyword evidence="2" id="KW-1185">Reference proteome</keyword>
<protein>
    <submittedName>
        <fullName evidence="1">Uncharacterized protein</fullName>
    </submittedName>
</protein>
<accession>W9SI35</accession>
<evidence type="ECO:0000313" key="1">
    <source>
        <dbReference type="EMBL" id="EXC08941.1"/>
    </source>
</evidence>
<dbReference type="Proteomes" id="UP000030645">
    <property type="component" value="Unassembled WGS sequence"/>
</dbReference>
<dbReference type="EMBL" id="KE345604">
    <property type="protein sequence ID" value="EXC08941.1"/>
    <property type="molecule type" value="Genomic_DNA"/>
</dbReference>
<evidence type="ECO:0000313" key="2">
    <source>
        <dbReference type="Proteomes" id="UP000030645"/>
    </source>
</evidence>
<proteinExistence type="predicted"/>
<reference evidence="2" key="1">
    <citation type="submission" date="2013-01" db="EMBL/GenBank/DDBJ databases">
        <title>Draft Genome Sequence of a Mulberry Tree, Morus notabilis C.K. Schneid.</title>
        <authorList>
            <person name="He N."/>
            <person name="Zhao S."/>
        </authorList>
    </citation>
    <scope>NUCLEOTIDE SEQUENCE</scope>
</reference>
<name>W9SI35_9ROSA</name>